<sequence>MATRKIRPRQFIDEFYPDSGICNTTIINWIKHGKLEGTRTPTGRYLVCVDDEIGNPADRVSELLRFLES</sequence>
<proteinExistence type="predicted"/>
<gene>
    <name evidence="3" type="ORF">ACED33_05605</name>
    <name evidence="1" type="ORF">AN168_07175</name>
    <name evidence="2" type="ORF">Q8W42_08390</name>
</gene>
<evidence type="ECO:0000313" key="1">
    <source>
        <dbReference type="EMBL" id="KPL95416.1"/>
    </source>
</evidence>
<organism evidence="1 4">
    <name type="scientific">Vibrio splendidus</name>
    <dbReference type="NCBI Taxonomy" id="29497"/>
    <lineage>
        <taxon>Bacteria</taxon>
        <taxon>Pseudomonadati</taxon>
        <taxon>Pseudomonadota</taxon>
        <taxon>Gammaproteobacteria</taxon>
        <taxon>Vibrionales</taxon>
        <taxon>Vibrionaceae</taxon>
        <taxon>Vibrio</taxon>
    </lineage>
</organism>
<reference evidence="2" key="2">
    <citation type="submission" date="2023-07" db="EMBL/GenBank/DDBJ databases">
        <title>Genome content predicts the carbon catabolic preferences of heterotrophic bacteria.</title>
        <authorList>
            <person name="Gralka M."/>
        </authorList>
    </citation>
    <scope>NUCLEOTIDE SEQUENCE</scope>
    <source>
        <strain evidence="2">6E02</strain>
    </source>
</reference>
<dbReference type="EMBL" id="JAUYVL010000003">
    <property type="protein sequence ID" value="MDP2500726.1"/>
    <property type="molecule type" value="Genomic_DNA"/>
</dbReference>
<dbReference type="Proteomes" id="UP001177935">
    <property type="component" value="Unassembled WGS sequence"/>
</dbReference>
<evidence type="ECO:0000313" key="3">
    <source>
        <dbReference type="EMBL" id="MEZ8180142.1"/>
    </source>
</evidence>
<evidence type="ECO:0000313" key="4">
    <source>
        <dbReference type="Proteomes" id="UP000050463"/>
    </source>
</evidence>
<name>A0A0P6YM96_VIBSP</name>
<evidence type="ECO:0000313" key="5">
    <source>
        <dbReference type="Proteomes" id="UP001569200"/>
    </source>
</evidence>
<dbReference type="Proteomes" id="UP000050463">
    <property type="component" value="Unassembled WGS sequence"/>
</dbReference>
<protein>
    <recommendedName>
        <fullName evidence="6">DNA-binding protein</fullName>
    </recommendedName>
</protein>
<dbReference type="RefSeq" id="WP_010434910.1">
    <property type="nucleotide sequence ID" value="NZ_AP025508.1"/>
</dbReference>
<reference evidence="3 5" key="3">
    <citation type="submission" date="2024-06" db="EMBL/GenBank/DDBJ databases">
        <authorList>
            <person name="Steensen K."/>
            <person name="Seneca J."/>
            <person name="Bartlau N."/>
            <person name="Yu A.X."/>
            <person name="Polz M.F."/>
        </authorList>
    </citation>
    <scope>NUCLEOTIDE SEQUENCE [LARGE SCALE GENOMIC DNA]</scope>
    <source>
        <strain evidence="3 5">1F145</strain>
    </source>
</reference>
<evidence type="ECO:0000313" key="2">
    <source>
        <dbReference type="EMBL" id="MDP2500726.1"/>
    </source>
</evidence>
<dbReference type="Proteomes" id="UP001569200">
    <property type="component" value="Unassembled WGS sequence"/>
</dbReference>
<comment type="caution">
    <text evidence="1">The sequence shown here is derived from an EMBL/GenBank/DDBJ whole genome shotgun (WGS) entry which is preliminary data.</text>
</comment>
<reference evidence="1 4" key="1">
    <citation type="submission" date="2015-08" db="EMBL/GenBank/DDBJ databases">
        <title>Draft Genome Sequence of Vibrio splendidus UCD-SED7.</title>
        <authorList>
            <person name="Lee R.D."/>
            <person name="Lang J.M."/>
            <person name="Coil D.A."/>
            <person name="Jospin G."/>
            <person name="Eisen J.A."/>
        </authorList>
    </citation>
    <scope>NUCLEOTIDE SEQUENCE [LARGE SCALE GENOMIC DNA]</scope>
    <source>
        <strain evidence="1 4">UCD-SED7</strain>
    </source>
</reference>
<accession>A0A0P6YM96</accession>
<dbReference type="EMBL" id="JBGOOW010000004">
    <property type="protein sequence ID" value="MEZ8180142.1"/>
    <property type="molecule type" value="Genomic_DNA"/>
</dbReference>
<dbReference type="OrthoDB" id="5903672at2"/>
<keyword evidence="5" id="KW-1185">Reference proteome</keyword>
<dbReference type="GeneID" id="89593047"/>
<evidence type="ECO:0008006" key="6">
    <source>
        <dbReference type="Google" id="ProtNLM"/>
    </source>
</evidence>
<dbReference type="EMBL" id="LIZK01000002">
    <property type="protein sequence ID" value="KPL95416.1"/>
    <property type="molecule type" value="Genomic_DNA"/>
</dbReference>
<dbReference type="AlphaFoldDB" id="A0A0P6YM96"/>